<accession>A0A8D4UUR1</accession>
<dbReference type="KEGG" id="dho:Dia5BBH33_12240"/>
<evidence type="ECO:0000313" key="1">
    <source>
        <dbReference type="EMBL" id="BBK25289.1"/>
    </source>
</evidence>
<dbReference type="Pfam" id="PF08238">
    <property type="entry name" value="Sel1"/>
    <property type="match status" value="9"/>
</dbReference>
<dbReference type="AlphaFoldDB" id="A0A8D4UUR1"/>
<dbReference type="InterPro" id="IPR006597">
    <property type="entry name" value="Sel1-like"/>
</dbReference>
<reference evidence="2" key="1">
    <citation type="submission" date="2019-05" db="EMBL/GenBank/DDBJ databases">
        <title>Complete genome sequencing of Dialister sp. strain 5BBH33.</title>
        <authorList>
            <person name="Sakamoto M."/>
            <person name="Murakami T."/>
            <person name="Mori H."/>
        </authorList>
    </citation>
    <scope>NUCLEOTIDE SEQUENCE [LARGE SCALE GENOMIC DNA]</scope>
    <source>
        <strain evidence="2">5BBH33</strain>
    </source>
</reference>
<dbReference type="SUPFAM" id="SSF81901">
    <property type="entry name" value="HCP-like"/>
    <property type="match status" value="2"/>
</dbReference>
<protein>
    <recommendedName>
        <fullName evidence="3">HcpA family protein</fullName>
    </recommendedName>
</protein>
<dbReference type="Gene3D" id="1.25.40.10">
    <property type="entry name" value="Tetratricopeptide repeat domain"/>
    <property type="match status" value="2"/>
</dbReference>
<dbReference type="OrthoDB" id="7056571at2"/>
<dbReference type="SMART" id="SM00671">
    <property type="entry name" value="SEL1"/>
    <property type="match status" value="6"/>
</dbReference>
<proteinExistence type="predicted"/>
<dbReference type="EMBL" id="AP019697">
    <property type="protein sequence ID" value="BBK25289.1"/>
    <property type="molecule type" value="Genomic_DNA"/>
</dbReference>
<keyword evidence="2" id="KW-1185">Reference proteome</keyword>
<organism evidence="1 2">
    <name type="scientific">Dialister hominis</name>
    <dbReference type="NCBI Taxonomy" id="2582419"/>
    <lineage>
        <taxon>Bacteria</taxon>
        <taxon>Bacillati</taxon>
        <taxon>Bacillota</taxon>
        <taxon>Negativicutes</taxon>
        <taxon>Veillonellales</taxon>
        <taxon>Veillonellaceae</taxon>
        <taxon>Dialister</taxon>
    </lineage>
</organism>
<dbReference type="PANTHER" id="PTHR11102:SF160">
    <property type="entry name" value="ERAD-ASSOCIATED E3 UBIQUITIN-PROTEIN LIGASE COMPONENT HRD3"/>
    <property type="match status" value="1"/>
</dbReference>
<dbReference type="InterPro" id="IPR011990">
    <property type="entry name" value="TPR-like_helical_dom_sf"/>
</dbReference>
<sequence length="504" mass="57359">MKSTEDLRLGKQYLKIRSYDKALEHLTKAVIQGDRAAVSLLYKLGVHFFDEKEYRKAEQAFQLLAGRGHAESCIYLGKISEYGDTGRKDIQAAFGYYAEAYRLGLPRGAYKAGKLMMPDALRSEEVRDIAVNWFMAAAEGNLYQSYAKLGQLYSVGAYDRFAVTSLRDDKKALSYYLQGAMRGDGECMERAGLAFLHGFGTEINVKRAAILFRQAADHGRATACMRLGHLYDLGMGVYRDMKQSVYWYMEAYRRGIERGKAEAAQVYLHAGVSSLRSARSKKGKERAVEYLEEAGSLGCLEAYRVLAETSYVDGDQEKRLYYLRKGAEAGSEECRKDLISYYTMQAMPVMRSVSRLSGQAHRNKEDKELWNIYIAQLKKAEELYKKAAEAGDADSWAVLARMYLYKGPEVGAGKQEFLEAAEKGENSKRIDTRKLRWRFYAGEKPTDGELLHEENPKEAFRCAKELASKRHGSFYPILAEYYQKGYGIKANPEKAEFWRSKFKR</sequence>
<dbReference type="RefSeq" id="WP_108850842.1">
    <property type="nucleotide sequence ID" value="NZ_AP019697.1"/>
</dbReference>
<dbReference type="Proteomes" id="UP000320585">
    <property type="component" value="Chromosome"/>
</dbReference>
<dbReference type="InterPro" id="IPR050767">
    <property type="entry name" value="Sel1_AlgK"/>
</dbReference>
<dbReference type="PANTHER" id="PTHR11102">
    <property type="entry name" value="SEL-1-LIKE PROTEIN"/>
    <property type="match status" value="1"/>
</dbReference>
<gene>
    <name evidence="1" type="ORF">Dia5BBH33_12240</name>
</gene>
<name>A0A8D4UUR1_9FIRM</name>
<evidence type="ECO:0000313" key="2">
    <source>
        <dbReference type="Proteomes" id="UP000320585"/>
    </source>
</evidence>
<evidence type="ECO:0008006" key="3">
    <source>
        <dbReference type="Google" id="ProtNLM"/>
    </source>
</evidence>
<dbReference type="GeneID" id="92716449"/>